<dbReference type="InterPro" id="IPR015910">
    <property type="entry name" value="I/U_nuclsd_hydro_CS"/>
</dbReference>
<dbReference type="KEGG" id="huw:FPZ11_12300"/>
<dbReference type="GO" id="GO:0006152">
    <property type="term" value="P:purine nucleoside catabolic process"/>
    <property type="evidence" value="ECO:0007669"/>
    <property type="project" value="TreeGrafter"/>
</dbReference>
<keyword evidence="1 4" id="KW-0378">Hydrolase</keyword>
<dbReference type="Pfam" id="PF01156">
    <property type="entry name" value="IU_nuc_hydro"/>
    <property type="match status" value="1"/>
</dbReference>
<feature type="domain" description="Inosine/uridine-preferring nucleoside hydrolase" evidence="3">
    <location>
        <begin position="5"/>
        <end position="309"/>
    </location>
</feature>
<dbReference type="PANTHER" id="PTHR12304">
    <property type="entry name" value="INOSINE-URIDINE PREFERRING NUCLEOSIDE HYDROLASE"/>
    <property type="match status" value="1"/>
</dbReference>
<dbReference type="RefSeq" id="WP_146321304.1">
    <property type="nucleotide sequence ID" value="NZ_CP042305.1"/>
</dbReference>
<proteinExistence type="predicted"/>
<dbReference type="InterPro" id="IPR036452">
    <property type="entry name" value="Ribo_hydro-like"/>
</dbReference>
<dbReference type="PANTHER" id="PTHR12304:SF4">
    <property type="entry name" value="URIDINE NUCLEOSIDASE"/>
    <property type="match status" value="1"/>
</dbReference>
<evidence type="ECO:0000256" key="1">
    <source>
        <dbReference type="ARBA" id="ARBA00022801"/>
    </source>
</evidence>
<dbReference type="Proteomes" id="UP000320216">
    <property type="component" value="Chromosome"/>
</dbReference>
<reference evidence="4 5" key="1">
    <citation type="submission" date="2019-07" db="EMBL/GenBank/DDBJ databases">
        <title>Full genome sequence of Humibacter sp. WJ7-1.</title>
        <authorList>
            <person name="Im W.-T."/>
        </authorList>
    </citation>
    <scope>NUCLEOTIDE SEQUENCE [LARGE SCALE GENOMIC DNA]</scope>
    <source>
        <strain evidence="4 5">WJ7-1</strain>
    </source>
</reference>
<dbReference type="GO" id="GO:0005829">
    <property type="term" value="C:cytosol"/>
    <property type="evidence" value="ECO:0007669"/>
    <property type="project" value="TreeGrafter"/>
</dbReference>
<dbReference type="InterPro" id="IPR023186">
    <property type="entry name" value="IUNH"/>
</dbReference>
<sequence length="319" mass="33159">MVTRLIMDCDTGTDDAIAIMAAVGHPELELLAITTVNGNVALPNVTENTLRVLDHLGASVPVHEGADRPLVRDDLPIPRDVLNADNPEFQAPLDLPASVSSPLSSEAVRFLADFYLDDANGDVALVATGPLTNVAAALRLEPSLRDRIPRLVLMGGAVDGGNVTPAAEFNFWVDPEAASEVLAAGIRDVVIVPLDATHSAPLTAADCDAFAALGTPSGMAASRFIRHRIETDGEATAGDADTGPDAPVHDPLCVAYLVDPLVITASGHHPVAVETTGELTLGALVVDRRPWSPGGPSATVALRADHDGYAGFLRDAFSA</sequence>
<evidence type="ECO:0000313" key="5">
    <source>
        <dbReference type="Proteomes" id="UP000320216"/>
    </source>
</evidence>
<evidence type="ECO:0000256" key="2">
    <source>
        <dbReference type="ARBA" id="ARBA00023295"/>
    </source>
</evidence>
<gene>
    <name evidence="4" type="ORF">FPZ11_12300</name>
</gene>
<dbReference type="Gene3D" id="3.90.245.10">
    <property type="entry name" value="Ribonucleoside hydrolase-like"/>
    <property type="match status" value="1"/>
</dbReference>
<organism evidence="4 5">
    <name type="scientific">Humibacter ginsenosidimutans</name>
    <dbReference type="NCBI Taxonomy" id="2599293"/>
    <lineage>
        <taxon>Bacteria</taxon>
        <taxon>Bacillati</taxon>
        <taxon>Actinomycetota</taxon>
        <taxon>Actinomycetes</taxon>
        <taxon>Micrococcales</taxon>
        <taxon>Microbacteriaceae</taxon>
        <taxon>Humibacter</taxon>
    </lineage>
</organism>
<accession>A0A5B8M737</accession>
<dbReference type="GO" id="GO:0008477">
    <property type="term" value="F:purine nucleosidase activity"/>
    <property type="evidence" value="ECO:0007669"/>
    <property type="project" value="TreeGrafter"/>
</dbReference>
<name>A0A5B8M737_9MICO</name>
<dbReference type="OrthoDB" id="9797882at2"/>
<keyword evidence="2" id="KW-0326">Glycosidase</keyword>
<dbReference type="SUPFAM" id="SSF53590">
    <property type="entry name" value="Nucleoside hydrolase"/>
    <property type="match status" value="1"/>
</dbReference>
<dbReference type="GO" id="GO:0045437">
    <property type="term" value="F:uridine nucleosidase activity"/>
    <property type="evidence" value="ECO:0007669"/>
    <property type="project" value="UniProtKB-ARBA"/>
</dbReference>
<dbReference type="InterPro" id="IPR001910">
    <property type="entry name" value="Inosine/uridine_hydrolase_dom"/>
</dbReference>
<protein>
    <submittedName>
        <fullName evidence="4">Nucleoside hydrolase</fullName>
    </submittedName>
</protein>
<dbReference type="PROSITE" id="PS01247">
    <property type="entry name" value="IUNH"/>
    <property type="match status" value="1"/>
</dbReference>
<evidence type="ECO:0000313" key="4">
    <source>
        <dbReference type="EMBL" id="QDZ15432.1"/>
    </source>
</evidence>
<dbReference type="EMBL" id="CP042305">
    <property type="protein sequence ID" value="QDZ15432.1"/>
    <property type="molecule type" value="Genomic_DNA"/>
</dbReference>
<keyword evidence="5" id="KW-1185">Reference proteome</keyword>
<dbReference type="AlphaFoldDB" id="A0A5B8M737"/>
<evidence type="ECO:0000259" key="3">
    <source>
        <dbReference type="Pfam" id="PF01156"/>
    </source>
</evidence>